<dbReference type="RefSeq" id="WP_156717776.1">
    <property type="nucleotide sequence ID" value="NZ_CACRUN010000008.1"/>
</dbReference>
<evidence type="ECO:0000313" key="1">
    <source>
        <dbReference type="EMBL" id="VYT80252.1"/>
    </source>
</evidence>
<organism evidence="1">
    <name type="scientific">Veillonella atypica</name>
    <dbReference type="NCBI Taxonomy" id="39777"/>
    <lineage>
        <taxon>Bacteria</taxon>
        <taxon>Bacillati</taxon>
        <taxon>Bacillota</taxon>
        <taxon>Negativicutes</taxon>
        <taxon>Veillonellales</taxon>
        <taxon>Veillonellaceae</taxon>
        <taxon>Veillonella</taxon>
    </lineage>
</organism>
<reference evidence="1" key="1">
    <citation type="submission" date="2019-11" db="EMBL/GenBank/DDBJ databases">
        <authorList>
            <person name="Feng L."/>
        </authorList>
    </citation>
    <scope>NUCLEOTIDE SEQUENCE</scope>
    <source>
        <strain evidence="1">VatypicaLFYP47</strain>
    </source>
</reference>
<evidence type="ECO:0008006" key="2">
    <source>
        <dbReference type="Google" id="ProtNLM"/>
    </source>
</evidence>
<dbReference type="AlphaFoldDB" id="A0A6N2ZU86"/>
<sequence length="154" mass="18033">MANRLSQAAIWKAVAKKIHEEYGCTVYSDEVLEEFTMPCFFVKLLMSSEMQTKNFIKRNVTIIATYFPSNEYKDEEHYLTVFDKFLLLFQMGFPVGDRYLHVDDIQQDRVGEEDDILQITMDITFMDTTGRIERMKEEGITMGDVKLTVEVEDK</sequence>
<dbReference type="Pfam" id="PF20765">
    <property type="entry name" value="Phage_tail_terminator_8"/>
    <property type="match status" value="1"/>
</dbReference>
<gene>
    <name evidence="1" type="ORF">VALFYP47_00875</name>
</gene>
<protein>
    <recommendedName>
        <fullName evidence="2">Phage protein</fullName>
    </recommendedName>
</protein>
<name>A0A6N2ZU86_9FIRM</name>
<accession>A0A6N2ZU86</accession>
<dbReference type="InterPro" id="IPR049254">
    <property type="entry name" value="Phage_tail_terminator"/>
</dbReference>
<proteinExistence type="predicted"/>
<dbReference type="EMBL" id="CACRUN010000008">
    <property type="protein sequence ID" value="VYT80252.1"/>
    <property type="molecule type" value="Genomic_DNA"/>
</dbReference>